<dbReference type="EMBL" id="CYPS01000067">
    <property type="protein sequence ID" value="CUH45358.1"/>
    <property type="molecule type" value="Genomic_DNA"/>
</dbReference>
<dbReference type="PROSITE" id="PS00105">
    <property type="entry name" value="AA_TRANSFER_CLASS_1"/>
    <property type="match status" value="1"/>
</dbReference>
<dbReference type="Gene3D" id="3.40.640.10">
    <property type="entry name" value="Type I PLP-dependent aspartate aminotransferase-like (Major domain)"/>
    <property type="match status" value="1"/>
</dbReference>
<keyword evidence="5 8" id="KW-0808">Transferase</keyword>
<comment type="similarity">
    <text evidence="2 8">Belongs to the class-I pyridoxal-phosphate-dependent aminotransferase family.</text>
</comment>
<dbReference type="GO" id="GO:0004069">
    <property type="term" value="F:L-aspartate:2-oxoglutarate aminotransferase activity"/>
    <property type="evidence" value="ECO:0007669"/>
    <property type="project" value="UniProtKB-EC"/>
</dbReference>
<comment type="catalytic activity">
    <reaction evidence="7">
        <text>L-aspartate + 2-oxoglutarate = oxaloacetate + L-glutamate</text>
        <dbReference type="Rhea" id="RHEA:21824"/>
        <dbReference type="ChEBI" id="CHEBI:16452"/>
        <dbReference type="ChEBI" id="CHEBI:16810"/>
        <dbReference type="ChEBI" id="CHEBI:29985"/>
        <dbReference type="ChEBI" id="CHEBI:29991"/>
        <dbReference type="EC" id="2.6.1.1"/>
    </reaction>
</comment>
<evidence type="ECO:0000256" key="1">
    <source>
        <dbReference type="ARBA" id="ARBA00001933"/>
    </source>
</evidence>
<dbReference type="RefSeq" id="WP_058275297.1">
    <property type="nucleotide sequence ID" value="NZ_CYPS01000067.1"/>
</dbReference>
<evidence type="ECO:0000256" key="2">
    <source>
        <dbReference type="ARBA" id="ARBA00007441"/>
    </source>
</evidence>
<dbReference type="PANTHER" id="PTHR46383:SF1">
    <property type="entry name" value="ASPARTATE AMINOTRANSFERASE"/>
    <property type="match status" value="1"/>
</dbReference>
<dbReference type="Proteomes" id="UP000050786">
    <property type="component" value="Unassembled WGS sequence"/>
</dbReference>
<keyword evidence="11" id="KW-1185">Reference proteome</keyword>
<dbReference type="FunFam" id="3.40.640.10:FF:000033">
    <property type="entry name" value="Aspartate aminotransferase"/>
    <property type="match status" value="1"/>
</dbReference>
<evidence type="ECO:0000256" key="4">
    <source>
        <dbReference type="ARBA" id="ARBA00022576"/>
    </source>
</evidence>
<sequence>MSFASSRIAWVKPSASAWVSQAAKEAKARGEDVIDLGLGEPDFDTPNHIKEAAHQAALRGETKYPPTSCTLEMRQAVLDKLKRENNLDYALDEVIVSNGAKQVLFNALMATLEPGDEVLLCAPYFGQYKDIVLILGGVPVLLEYPAGAGFRLKPEQLSEAITPKTRWLLLNQPSNTSGTVYSDAEIVSLGAVLADHQRVLVLSDEIYEHILFDGRIFRSFAALCPHLKDRTLTVNGVSKSYAMTGWRIGYGAGPIGLIAAMTKVQSQVSSGACSIAQAAAAAALNGPQNDVRRFRAAFERLRDLVVARIEDIPGLTLDPPGGAFYGLIGCEALIGTTTHDGATVASDADVTTYRLKAAGVAAAPGSAYNLSPFFRISTAASEEELIKALDGIAKAVADLKGLRP</sequence>
<reference evidence="11" key="1">
    <citation type="submission" date="2015-09" db="EMBL/GenBank/DDBJ databases">
        <authorList>
            <person name="Rodrigo-Torres L."/>
            <person name="Arahal D.R."/>
        </authorList>
    </citation>
    <scope>NUCLEOTIDE SEQUENCE [LARGE SCALE GENOMIC DNA]</scope>
    <source>
        <strain evidence="11">CECT 4293</strain>
    </source>
</reference>
<evidence type="ECO:0000256" key="8">
    <source>
        <dbReference type="RuleBase" id="RU000481"/>
    </source>
</evidence>
<evidence type="ECO:0000313" key="10">
    <source>
        <dbReference type="EMBL" id="CUH45358.1"/>
    </source>
</evidence>
<dbReference type="InterPro" id="IPR015422">
    <property type="entry name" value="PyrdxlP-dep_Trfase_small"/>
</dbReference>
<comment type="subunit">
    <text evidence="3">Homodimer.</text>
</comment>
<gene>
    <name evidence="10" type="ORF">RUM4293_04271</name>
</gene>
<dbReference type="InterPro" id="IPR015424">
    <property type="entry name" value="PyrdxlP-dep_Trfase"/>
</dbReference>
<dbReference type="PANTHER" id="PTHR46383">
    <property type="entry name" value="ASPARTATE AMINOTRANSFERASE"/>
    <property type="match status" value="1"/>
</dbReference>
<dbReference type="Pfam" id="PF00155">
    <property type="entry name" value="Aminotran_1_2"/>
    <property type="match status" value="1"/>
</dbReference>
<evidence type="ECO:0000256" key="7">
    <source>
        <dbReference type="ARBA" id="ARBA00049185"/>
    </source>
</evidence>
<evidence type="ECO:0000256" key="6">
    <source>
        <dbReference type="ARBA" id="ARBA00022898"/>
    </source>
</evidence>
<evidence type="ECO:0000256" key="3">
    <source>
        <dbReference type="ARBA" id="ARBA00011738"/>
    </source>
</evidence>
<dbReference type="GO" id="GO:0006520">
    <property type="term" value="P:amino acid metabolic process"/>
    <property type="evidence" value="ECO:0007669"/>
    <property type="project" value="InterPro"/>
</dbReference>
<evidence type="ECO:0000259" key="9">
    <source>
        <dbReference type="Pfam" id="PF00155"/>
    </source>
</evidence>
<organism evidence="10 11">
    <name type="scientific">Ruegeria atlantica</name>
    <dbReference type="NCBI Taxonomy" id="81569"/>
    <lineage>
        <taxon>Bacteria</taxon>
        <taxon>Pseudomonadati</taxon>
        <taxon>Pseudomonadota</taxon>
        <taxon>Alphaproteobacteria</taxon>
        <taxon>Rhodobacterales</taxon>
        <taxon>Roseobacteraceae</taxon>
        <taxon>Ruegeria</taxon>
    </lineage>
</organism>
<dbReference type="EC" id="2.6.1.-" evidence="8"/>
<comment type="cofactor">
    <cofactor evidence="1 8">
        <name>pyridoxal 5'-phosphate</name>
        <dbReference type="ChEBI" id="CHEBI:597326"/>
    </cofactor>
</comment>
<dbReference type="GO" id="GO:0030170">
    <property type="term" value="F:pyridoxal phosphate binding"/>
    <property type="evidence" value="ECO:0007669"/>
    <property type="project" value="InterPro"/>
</dbReference>
<proteinExistence type="inferred from homology"/>
<evidence type="ECO:0000256" key="5">
    <source>
        <dbReference type="ARBA" id="ARBA00022679"/>
    </source>
</evidence>
<dbReference type="InterPro" id="IPR050596">
    <property type="entry name" value="AspAT/PAT-like"/>
</dbReference>
<dbReference type="InterPro" id="IPR004838">
    <property type="entry name" value="NHTrfase_class1_PyrdxlP-BS"/>
</dbReference>
<keyword evidence="6" id="KW-0663">Pyridoxal phosphate</keyword>
<dbReference type="SUPFAM" id="SSF53383">
    <property type="entry name" value="PLP-dependent transferases"/>
    <property type="match status" value="1"/>
</dbReference>
<dbReference type="InterPro" id="IPR015421">
    <property type="entry name" value="PyrdxlP-dep_Trfase_major"/>
</dbReference>
<keyword evidence="4 8" id="KW-0032">Aminotransferase</keyword>
<evidence type="ECO:0000313" key="11">
    <source>
        <dbReference type="Proteomes" id="UP000050786"/>
    </source>
</evidence>
<dbReference type="CDD" id="cd00609">
    <property type="entry name" value="AAT_like"/>
    <property type="match status" value="1"/>
</dbReference>
<name>A0A0P1E8E9_9RHOB</name>
<feature type="domain" description="Aminotransferase class I/classII large" evidence="9">
    <location>
        <begin position="32"/>
        <end position="389"/>
    </location>
</feature>
<accession>A0A0P1E8E9</accession>
<dbReference type="InterPro" id="IPR004839">
    <property type="entry name" value="Aminotransferase_I/II_large"/>
</dbReference>
<dbReference type="Gene3D" id="3.90.1150.10">
    <property type="entry name" value="Aspartate Aminotransferase, domain 1"/>
    <property type="match status" value="1"/>
</dbReference>
<protein>
    <recommendedName>
        <fullName evidence="8">Aminotransferase</fullName>
        <ecNumber evidence="8">2.6.1.-</ecNumber>
    </recommendedName>
</protein>
<dbReference type="AlphaFoldDB" id="A0A0P1E8E9"/>